<dbReference type="PROSITE" id="PS50943">
    <property type="entry name" value="HTH_CROC1"/>
    <property type="match status" value="1"/>
</dbReference>
<dbReference type="InterPro" id="IPR001387">
    <property type="entry name" value="Cro/C1-type_HTH"/>
</dbReference>
<feature type="domain" description="HTH cro/C1-type" evidence="2">
    <location>
        <begin position="43"/>
        <end position="96"/>
    </location>
</feature>
<organism evidence="3 5">
    <name type="scientific">Micromonospora peucetia</name>
    <dbReference type="NCBI Taxonomy" id="47871"/>
    <lineage>
        <taxon>Bacteria</taxon>
        <taxon>Bacillati</taxon>
        <taxon>Actinomycetota</taxon>
        <taxon>Actinomycetes</taxon>
        <taxon>Micromonosporales</taxon>
        <taxon>Micromonosporaceae</taxon>
        <taxon>Micromonospora</taxon>
    </lineage>
</organism>
<accession>A0A1C6VRW9</accession>
<dbReference type="EMBL" id="FMIC01000002">
    <property type="protein sequence ID" value="SCL69069.1"/>
    <property type="molecule type" value="Genomic_DNA"/>
</dbReference>
<gene>
    <name evidence="3" type="ORF">GA0070608_3899</name>
    <name evidence="4" type="ORF">OIE14_22790</name>
</gene>
<dbReference type="InterPro" id="IPR011990">
    <property type="entry name" value="TPR-like_helical_dom_sf"/>
</dbReference>
<dbReference type="AlphaFoldDB" id="A0A1C6VRW9"/>
<feature type="region of interest" description="Disordered" evidence="1">
    <location>
        <begin position="1"/>
        <end position="28"/>
    </location>
</feature>
<evidence type="ECO:0000259" key="2">
    <source>
        <dbReference type="PROSITE" id="PS50943"/>
    </source>
</evidence>
<dbReference type="GO" id="GO:0003677">
    <property type="term" value="F:DNA binding"/>
    <property type="evidence" value="ECO:0007669"/>
    <property type="project" value="InterPro"/>
</dbReference>
<dbReference type="Gene3D" id="1.25.40.10">
    <property type="entry name" value="Tetratricopeptide repeat domain"/>
    <property type="match status" value="1"/>
</dbReference>
<sequence>MAETAAADVTVSGARGDGIPPYPGPTGAQAVDDLAAESLGHRIRRLRVARGLTQQQIVGSRYTRAFLGAVESGARAPSPEALAYFADRLGLPVDDLRHGRPANATAQLAAELAAARRDLSAGRLDAAERALTGIRGRADRYRLSELAGWAGYQLAEAQLHRGLTEDAAARYDELAEGLPDGCPALHAAVLARQAYCLLVAGDAPRAVAILEGGLRALRAAPPADADAELRLTNALMYTFLELSWRDRARRLEREVSPLLTRVTNREWVAQFHATVGQLRRDGELDEADRHLREAGRRYTELGLTREVALCQWARGYVLLRAGRPGEAGTELRRARETLGAVGAVLDHAGATLELAEARRREGALAEAGELAEEAARTAAASDHREIMAEADRVRGLVRAAQGDDDQARRLLLRAVDRYERAGLMGDVVITCRHLAELLLARAERAEAAAVLRRGLRAAERLS</sequence>
<evidence type="ECO:0000313" key="6">
    <source>
        <dbReference type="Proteomes" id="UP001334804"/>
    </source>
</evidence>
<dbReference type="RefSeq" id="WP_176733760.1">
    <property type="nucleotide sequence ID" value="NZ_CP109071.1"/>
</dbReference>
<dbReference type="Pfam" id="PF13560">
    <property type="entry name" value="HTH_31"/>
    <property type="match status" value="1"/>
</dbReference>
<dbReference type="SUPFAM" id="SSF47413">
    <property type="entry name" value="lambda repressor-like DNA-binding domains"/>
    <property type="match status" value="1"/>
</dbReference>
<dbReference type="InterPro" id="IPR010982">
    <property type="entry name" value="Lambda_DNA-bd_dom_sf"/>
</dbReference>
<dbReference type="Proteomes" id="UP001334804">
    <property type="component" value="Chromosome"/>
</dbReference>
<name>A0A1C6VRW9_9ACTN</name>
<evidence type="ECO:0000256" key="1">
    <source>
        <dbReference type="SAM" id="MobiDB-lite"/>
    </source>
</evidence>
<protein>
    <submittedName>
        <fullName evidence="3">Helix-turn-helix domain-containing protein</fullName>
    </submittedName>
</protein>
<dbReference type="EMBL" id="CP109071">
    <property type="protein sequence ID" value="WSA30969.1"/>
    <property type="molecule type" value="Genomic_DNA"/>
</dbReference>
<dbReference type="SUPFAM" id="SSF48452">
    <property type="entry name" value="TPR-like"/>
    <property type="match status" value="1"/>
</dbReference>
<dbReference type="Gene3D" id="1.10.260.40">
    <property type="entry name" value="lambda repressor-like DNA-binding domains"/>
    <property type="match status" value="1"/>
</dbReference>
<reference evidence="3 5" key="1">
    <citation type="submission" date="2016-06" db="EMBL/GenBank/DDBJ databases">
        <authorList>
            <person name="Kjaerup R.B."/>
            <person name="Dalgaard T.S."/>
            <person name="Juul-Madsen H.R."/>
        </authorList>
    </citation>
    <scope>NUCLEOTIDE SEQUENCE [LARGE SCALE GENOMIC DNA]</scope>
    <source>
        <strain evidence="3 5">DSM 43363</strain>
    </source>
</reference>
<reference evidence="4 6" key="2">
    <citation type="submission" date="2022-10" db="EMBL/GenBank/DDBJ databases">
        <title>The complete genomes of actinobacterial strains from the NBC collection.</title>
        <authorList>
            <person name="Joergensen T.S."/>
            <person name="Alvarez Arevalo M."/>
            <person name="Sterndorff E.B."/>
            <person name="Faurdal D."/>
            <person name="Vuksanovic O."/>
            <person name="Mourched A.-S."/>
            <person name="Charusanti P."/>
            <person name="Shaw S."/>
            <person name="Blin K."/>
            <person name="Weber T."/>
        </authorList>
    </citation>
    <scope>NUCLEOTIDE SEQUENCE [LARGE SCALE GENOMIC DNA]</scope>
    <source>
        <strain evidence="4 6">NBC 01809</strain>
    </source>
</reference>
<dbReference type="SMART" id="SM00530">
    <property type="entry name" value="HTH_XRE"/>
    <property type="match status" value="1"/>
</dbReference>
<keyword evidence="6" id="KW-1185">Reference proteome</keyword>
<dbReference type="Proteomes" id="UP000199343">
    <property type="component" value="Unassembled WGS sequence"/>
</dbReference>
<evidence type="ECO:0000313" key="4">
    <source>
        <dbReference type="EMBL" id="WSA30969.1"/>
    </source>
</evidence>
<proteinExistence type="predicted"/>
<dbReference type="CDD" id="cd00093">
    <property type="entry name" value="HTH_XRE"/>
    <property type="match status" value="1"/>
</dbReference>
<evidence type="ECO:0000313" key="5">
    <source>
        <dbReference type="Proteomes" id="UP000199343"/>
    </source>
</evidence>
<dbReference type="STRING" id="47871.GA0070608_3899"/>
<evidence type="ECO:0000313" key="3">
    <source>
        <dbReference type="EMBL" id="SCL69069.1"/>
    </source>
</evidence>